<dbReference type="Pfam" id="PF11307">
    <property type="entry name" value="DUF3109"/>
    <property type="match status" value="1"/>
</dbReference>
<comment type="caution">
    <text evidence="3">The sequence shown here is derived from an EMBL/GenBank/DDBJ whole genome shotgun (WGS) entry which is preliminary data.</text>
</comment>
<dbReference type="Proteomes" id="UP000285278">
    <property type="component" value="Unassembled WGS sequence"/>
</dbReference>
<name>A0A418Q4Q9_9CORY</name>
<dbReference type="STRING" id="1451189.CFAL_10625"/>
<organism evidence="3 4">
    <name type="scientific">Corynebacterium falsenii</name>
    <dbReference type="NCBI Taxonomy" id="108486"/>
    <lineage>
        <taxon>Bacteria</taxon>
        <taxon>Bacillati</taxon>
        <taxon>Actinomycetota</taxon>
        <taxon>Actinomycetes</taxon>
        <taxon>Mycobacteriales</taxon>
        <taxon>Corynebacteriaceae</taxon>
        <taxon>Corynebacterium</taxon>
    </lineage>
</organism>
<gene>
    <name evidence="3" type="ORF">D3M95_10495</name>
</gene>
<evidence type="ECO:0008006" key="5">
    <source>
        <dbReference type="Google" id="ProtNLM"/>
    </source>
</evidence>
<reference evidence="3 4" key="1">
    <citation type="submission" date="2018-09" db="EMBL/GenBank/DDBJ databases">
        <title>Optimization and identification of Corynebacterium falsenii FN1-14 from fish paste.</title>
        <authorList>
            <person name="Daroonpunt R."/>
            <person name="Tanasupawat S."/>
        </authorList>
    </citation>
    <scope>NUCLEOTIDE SEQUENCE [LARGE SCALE GENOMIC DNA]</scope>
    <source>
        <strain evidence="3 4">FN1-14</strain>
    </source>
</reference>
<evidence type="ECO:0000256" key="1">
    <source>
        <dbReference type="ARBA" id="ARBA00093770"/>
    </source>
</evidence>
<evidence type="ECO:0000313" key="4">
    <source>
        <dbReference type="Proteomes" id="UP000285278"/>
    </source>
</evidence>
<dbReference type="EMBL" id="QXJK01000016">
    <property type="protein sequence ID" value="RIX33381.1"/>
    <property type="molecule type" value="Genomic_DNA"/>
</dbReference>
<keyword evidence="4" id="KW-1185">Reference proteome</keyword>
<protein>
    <recommendedName>
        <fullName evidence="5">DUF3109 family protein</fullName>
    </recommendedName>
</protein>
<sequence>MNESADGTPIASGYPDGTPADMSVRAGVEIPADHPREWLEFVDPANSEHVFSVDLTWLLSTYQCRFGTSLCQGIDAATPDAGCCVHGAFLTDEDDRGALAEVVPHLSAEDWQWRGEAADPEGNIEFRDDWTAIDAHHEGAEIEPWLEWDELDNDEGVAEPALKTKTIAGACIFANRADFAGGAGCALHRWALRNDVALTVAKPEVCWQLPIRREEQWETRPDGAEVLRTTITEYTRRGWGNGGEDFDWYCTSDPACHTGGEPLWRTHKDELVELMGEPAYEAVAEHCREREQWARRSPSGFPLLAIHPATKIAAEREGRAPSGS</sequence>
<evidence type="ECO:0000256" key="2">
    <source>
        <dbReference type="SAM" id="MobiDB-lite"/>
    </source>
</evidence>
<dbReference type="OrthoDB" id="3394274at2"/>
<dbReference type="AlphaFoldDB" id="A0A418Q4Q9"/>
<accession>A0A418Q4Q9</accession>
<comment type="similarity">
    <text evidence="1">Belongs to the Rv0495c family.</text>
</comment>
<evidence type="ECO:0000313" key="3">
    <source>
        <dbReference type="EMBL" id="RIX33381.1"/>
    </source>
</evidence>
<feature type="region of interest" description="Disordered" evidence="2">
    <location>
        <begin position="1"/>
        <end position="22"/>
    </location>
</feature>
<proteinExistence type="inferred from homology"/>
<dbReference type="InterPro" id="IPR021458">
    <property type="entry name" value="Rv0495c"/>
</dbReference>